<comment type="caution">
    <text evidence="1">The sequence shown here is derived from an EMBL/GenBank/DDBJ whole genome shotgun (WGS) entry which is preliminary data.</text>
</comment>
<name>A0ABT8K5D8_9MICC</name>
<accession>A0ABT8K5D8</accession>
<proteinExistence type="predicted"/>
<dbReference type="Proteomes" id="UP001174209">
    <property type="component" value="Unassembled WGS sequence"/>
</dbReference>
<dbReference type="RefSeq" id="WP_301228412.1">
    <property type="nucleotide sequence ID" value="NZ_JAROCG010000001.1"/>
</dbReference>
<dbReference type="Pfam" id="PF13830">
    <property type="entry name" value="DUF4192"/>
    <property type="match status" value="2"/>
</dbReference>
<evidence type="ECO:0000313" key="2">
    <source>
        <dbReference type="Proteomes" id="UP001174209"/>
    </source>
</evidence>
<organism evidence="1 2">
    <name type="scientific">Arthrobacter burdickii</name>
    <dbReference type="NCBI Taxonomy" id="3035920"/>
    <lineage>
        <taxon>Bacteria</taxon>
        <taxon>Bacillati</taxon>
        <taxon>Actinomycetota</taxon>
        <taxon>Actinomycetes</taxon>
        <taxon>Micrococcales</taxon>
        <taxon>Micrococcaceae</taxon>
        <taxon>Arthrobacter</taxon>
    </lineage>
</organism>
<evidence type="ECO:0000313" key="1">
    <source>
        <dbReference type="EMBL" id="MDN4612016.1"/>
    </source>
</evidence>
<sequence>MSSPMSPAPGRSPSFAVTSPADILSYVPHALGFMPDESLVVLTTTGRRLGATLRVDLPADEADPLAFAEGVLSFLEGDTGADGTLLVIYTKESWQRLEPPPRNGLVGTIDAVLLAAGLPVRAGWCVSPTGWRDFFCTDEECCPWPGQPLDAVLSSPLAAELIFGGSAFDASPSEAVLRMAPAVGGEEAAVAPGIPAVEDAQAHYAACCAGRWTAPAQFRATSAVWDAVILRQEVFEVEAEPGIAGFLLASIESRAVRDFLLVSACLGSSAALEGAAACGLLGSADAAAVPSGSAAAPAGWILPDARRAGALRTALAGVATSMGDPATTTTTAASRAPATGAVAALLYADVLAGRHTGAVAWSRVDAMACILARLAAVSDGESRAAALTMSAWFEYARGRGSRAAVYLEAAERAVPGYRLARLLHELLRRGGLPAWARKRSTAWTPGPPPAPPGTA</sequence>
<reference evidence="1" key="1">
    <citation type="submission" date="2023-06" db="EMBL/GenBank/DDBJ databases">
        <title>MT1 and MT2 Draft Genomes of Novel Species.</title>
        <authorList>
            <person name="Venkateswaran K."/>
        </authorList>
    </citation>
    <scope>NUCLEOTIDE SEQUENCE</scope>
    <source>
        <strain evidence="1">IIF3SC-B10</strain>
    </source>
</reference>
<dbReference type="InterPro" id="IPR025447">
    <property type="entry name" value="DUF4192"/>
</dbReference>
<keyword evidence="2" id="KW-1185">Reference proteome</keyword>
<dbReference type="EMBL" id="JAROCG010000001">
    <property type="protein sequence ID" value="MDN4612016.1"/>
    <property type="molecule type" value="Genomic_DNA"/>
</dbReference>
<protein>
    <submittedName>
        <fullName evidence="1">DUF4192 domain-containing protein</fullName>
    </submittedName>
</protein>
<gene>
    <name evidence="1" type="ORF">P5G52_14200</name>
</gene>